<evidence type="ECO:0000313" key="3">
    <source>
        <dbReference type="Proteomes" id="UP000198327"/>
    </source>
</evidence>
<protein>
    <submittedName>
        <fullName evidence="2">Peroxiredoxin, Ohr subfamily</fullName>
    </submittedName>
</protein>
<dbReference type="OrthoDB" id="9797508at2"/>
<dbReference type="Gene3D" id="2.20.25.10">
    <property type="match status" value="1"/>
</dbReference>
<dbReference type="AlphaFoldDB" id="A0A239M1M0"/>
<dbReference type="GO" id="GO:0006979">
    <property type="term" value="P:response to oxidative stress"/>
    <property type="evidence" value="ECO:0007669"/>
    <property type="project" value="InterPro"/>
</dbReference>
<organism evidence="2 3">
    <name type="scientific">Rhodococcoides kyotonense</name>
    <dbReference type="NCBI Taxonomy" id="398843"/>
    <lineage>
        <taxon>Bacteria</taxon>
        <taxon>Bacillati</taxon>
        <taxon>Actinomycetota</taxon>
        <taxon>Actinomycetes</taxon>
        <taxon>Mycobacteriales</taxon>
        <taxon>Nocardiaceae</taxon>
        <taxon>Rhodococcoides</taxon>
    </lineage>
</organism>
<dbReference type="SUPFAM" id="SSF82784">
    <property type="entry name" value="OsmC-like"/>
    <property type="match status" value="1"/>
</dbReference>
<dbReference type="RefSeq" id="WP_089250414.1">
    <property type="nucleotide sequence ID" value="NZ_FZOW01000015.1"/>
</dbReference>
<comment type="similarity">
    <text evidence="1">Belongs to the OsmC/Ohr family.</text>
</comment>
<reference evidence="3" key="1">
    <citation type="submission" date="2017-06" db="EMBL/GenBank/DDBJ databases">
        <authorList>
            <person name="Varghese N."/>
            <person name="Submissions S."/>
        </authorList>
    </citation>
    <scope>NUCLEOTIDE SEQUENCE [LARGE SCALE GENOMIC DNA]</scope>
    <source>
        <strain evidence="3">JCM 23211</strain>
    </source>
</reference>
<gene>
    <name evidence="2" type="ORF">SAMN05421642_11590</name>
</gene>
<proteinExistence type="inferred from homology"/>
<keyword evidence="3" id="KW-1185">Reference proteome</keyword>
<dbReference type="InterPro" id="IPR036102">
    <property type="entry name" value="OsmC/Ohrsf"/>
</dbReference>
<name>A0A239M1M0_9NOCA</name>
<dbReference type="EMBL" id="FZOW01000015">
    <property type="protein sequence ID" value="SNT36450.1"/>
    <property type="molecule type" value="Genomic_DNA"/>
</dbReference>
<evidence type="ECO:0000313" key="2">
    <source>
        <dbReference type="EMBL" id="SNT36450.1"/>
    </source>
</evidence>
<sequence length="136" mass="14117">MKMMYTAEALSTGDGRRGHGRTSDGALDVEMSMPGSGTGTNPEQLFAVGYAACFHSALRLAGGRRKVDIGDSAVGCRVSLGQLDDGTFGLAVEIEVSVPNLSADVAQQIADEAHRLCPYSNAVRGNIDVTVTVAAD</sequence>
<dbReference type="NCBIfam" id="TIGR03561">
    <property type="entry name" value="organ_hyd_perox"/>
    <property type="match status" value="1"/>
</dbReference>
<evidence type="ECO:0000256" key="1">
    <source>
        <dbReference type="ARBA" id="ARBA00007378"/>
    </source>
</evidence>
<accession>A0A239M1M0</accession>
<dbReference type="Gene3D" id="3.30.300.20">
    <property type="match status" value="1"/>
</dbReference>
<dbReference type="InterPro" id="IPR015946">
    <property type="entry name" value="KH_dom-like_a/b"/>
</dbReference>
<dbReference type="Proteomes" id="UP000198327">
    <property type="component" value="Unassembled WGS sequence"/>
</dbReference>
<dbReference type="InterPro" id="IPR003718">
    <property type="entry name" value="OsmC/Ohr_fam"/>
</dbReference>
<dbReference type="InterPro" id="IPR019953">
    <property type="entry name" value="OHR"/>
</dbReference>
<dbReference type="Pfam" id="PF02566">
    <property type="entry name" value="OsmC"/>
    <property type="match status" value="1"/>
</dbReference>
<dbReference type="PANTHER" id="PTHR33797">
    <property type="entry name" value="ORGANIC HYDROPEROXIDE RESISTANCE PROTEIN-LIKE"/>
    <property type="match status" value="1"/>
</dbReference>
<dbReference type="PANTHER" id="PTHR33797:SF2">
    <property type="entry name" value="ORGANIC HYDROPEROXIDE RESISTANCE PROTEIN-LIKE"/>
    <property type="match status" value="1"/>
</dbReference>